<evidence type="ECO:0000313" key="1">
    <source>
        <dbReference type="EMBL" id="GMF22886.1"/>
    </source>
</evidence>
<accession>A0A9W6U0R3</accession>
<evidence type="ECO:0000313" key="2">
    <source>
        <dbReference type="Proteomes" id="UP001165121"/>
    </source>
</evidence>
<dbReference type="OrthoDB" id="162805at2759"/>
<dbReference type="AlphaFoldDB" id="A0A9W6U0R3"/>
<comment type="caution">
    <text evidence="1">The sequence shown here is derived from an EMBL/GenBank/DDBJ whole genome shotgun (WGS) entry which is preliminary data.</text>
</comment>
<dbReference type="Proteomes" id="UP001165121">
    <property type="component" value="Unassembled WGS sequence"/>
</dbReference>
<organism evidence="1 2">
    <name type="scientific">Phytophthora fragariaefolia</name>
    <dbReference type="NCBI Taxonomy" id="1490495"/>
    <lineage>
        <taxon>Eukaryota</taxon>
        <taxon>Sar</taxon>
        <taxon>Stramenopiles</taxon>
        <taxon>Oomycota</taxon>
        <taxon>Peronosporomycetes</taxon>
        <taxon>Peronosporales</taxon>
        <taxon>Peronosporaceae</taxon>
        <taxon>Phytophthora</taxon>
    </lineage>
</organism>
<dbReference type="SUPFAM" id="SSF53098">
    <property type="entry name" value="Ribonuclease H-like"/>
    <property type="match status" value="1"/>
</dbReference>
<sequence length="248" mass="27841">MVEYEESRLKEAHVAKQEMPCTLNAERVSEAIVELYSSTRKAVMAFLASNLQQYPNLTMVADMWTCATTGQNILGIRVYLVDNDWKFISVLLGTRKFAPDYGDRDGGIHAPLLCWIKRTLEDFGLAVDNFYGVTSDKGPDLHNLMTNRLQYQWEWCMAHMSHAATCASYRMNDANTAKNPGMGSLISKMNKTIFELTHAEVTGDLLKELCSSMAGGSATTLLSYSDARFLSVMKAMRPVLDKWEVIKV</sequence>
<keyword evidence="2" id="KW-1185">Reference proteome</keyword>
<reference evidence="1" key="1">
    <citation type="submission" date="2023-04" db="EMBL/GenBank/DDBJ databases">
        <title>Phytophthora fragariaefolia NBRC 109709.</title>
        <authorList>
            <person name="Ichikawa N."/>
            <person name="Sato H."/>
            <person name="Tonouchi N."/>
        </authorList>
    </citation>
    <scope>NUCLEOTIDE SEQUENCE</scope>
    <source>
        <strain evidence="1">NBRC 109709</strain>
    </source>
</reference>
<protein>
    <submittedName>
        <fullName evidence="1">Unnamed protein product</fullName>
    </submittedName>
</protein>
<name>A0A9W6U0R3_9STRA</name>
<proteinExistence type="predicted"/>
<dbReference type="EMBL" id="BSXT01000266">
    <property type="protein sequence ID" value="GMF22886.1"/>
    <property type="molecule type" value="Genomic_DNA"/>
</dbReference>
<dbReference type="InterPro" id="IPR012337">
    <property type="entry name" value="RNaseH-like_sf"/>
</dbReference>
<gene>
    <name evidence="1" type="ORF">Pfra01_000347800</name>
</gene>